<name>A0A3N4GER8_9ACTN</name>
<evidence type="ECO:0000313" key="1">
    <source>
        <dbReference type="EMBL" id="RPA57090.1"/>
    </source>
</evidence>
<dbReference type="PANTHER" id="PTHR42194:SF1">
    <property type="entry name" value="UPF0276 PROTEIN HI_1600"/>
    <property type="match status" value="1"/>
</dbReference>
<dbReference type="NCBIfam" id="NF003818">
    <property type="entry name" value="PRK05409.1"/>
    <property type="match status" value="1"/>
</dbReference>
<dbReference type="Gene3D" id="3.20.20.150">
    <property type="entry name" value="Divalent-metal-dependent TIM barrel enzymes"/>
    <property type="match status" value="1"/>
</dbReference>
<evidence type="ECO:0000313" key="2">
    <source>
        <dbReference type="Proteomes" id="UP000267536"/>
    </source>
</evidence>
<reference evidence="1 2" key="1">
    <citation type="submission" date="2018-11" db="EMBL/GenBank/DDBJ databases">
        <title>Draft genome sequence of Gordonia sp. RS15-1S isolated from rice stems.</title>
        <authorList>
            <person name="Muangham S."/>
        </authorList>
    </citation>
    <scope>NUCLEOTIDE SEQUENCE [LARGE SCALE GENOMIC DNA]</scope>
    <source>
        <strain evidence="1 2">RS15-1S</strain>
    </source>
</reference>
<dbReference type="EMBL" id="RKMH01000019">
    <property type="protein sequence ID" value="RPA57090.1"/>
    <property type="molecule type" value="Genomic_DNA"/>
</dbReference>
<keyword evidence="2" id="KW-1185">Reference proteome</keyword>
<dbReference type="Pfam" id="PF05114">
    <property type="entry name" value="MbnB_TglH_ChrH"/>
    <property type="match status" value="1"/>
</dbReference>
<dbReference type="AlphaFoldDB" id="A0A3N4GER8"/>
<sequence>MSRSRSSSQVAGIGIGWRPEIAAVVDDLPGLGFCEVIAESVPFIDVEPLTALRVPVIPHGVGLSLGGAEPVTDDRIDILASAAHRLRSPLVSEHIAFVRAGGIEAGHLLPVPRTREALEVLCNNITRTQDRLSVPLAVENIAALFSWPDDEYTEGQFLTEVVERTGVRLLLDVANVYACARNSGADPAVELSRMPLEAIAYCHVAGGESDGVLYHDTHTAPVPDAVLDLVTRLAATGRAPAFMLERDGRYPPVTELLGELDAIADAARIDRITVGSRWWAAS</sequence>
<organism evidence="1 2">
    <name type="scientific">Gordonia oryzae</name>
    <dbReference type="NCBI Taxonomy" id="2487349"/>
    <lineage>
        <taxon>Bacteria</taxon>
        <taxon>Bacillati</taxon>
        <taxon>Actinomycetota</taxon>
        <taxon>Actinomycetes</taxon>
        <taxon>Mycobacteriales</taxon>
        <taxon>Gordoniaceae</taxon>
        <taxon>Gordonia</taxon>
    </lineage>
</organism>
<protein>
    <submittedName>
        <fullName evidence="1">DUF692 domain-containing protein</fullName>
    </submittedName>
</protein>
<dbReference type="PANTHER" id="PTHR42194">
    <property type="entry name" value="UPF0276 PROTEIN HI_1600"/>
    <property type="match status" value="1"/>
</dbReference>
<gene>
    <name evidence="1" type="ORF">EF294_19670</name>
</gene>
<dbReference type="RefSeq" id="WP_123932587.1">
    <property type="nucleotide sequence ID" value="NZ_JBPSDP010000020.1"/>
</dbReference>
<proteinExistence type="predicted"/>
<dbReference type="Proteomes" id="UP000267536">
    <property type="component" value="Unassembled WGS sequence"/>
</dbReference>
<comment type="caution">
    <text evidence="1">The sequence shown here is derived from an EMBL/GenBank/DDBJ whole genome shotgun (WGS) entry which is preliminary data.</text>
</comment>
<dbReference type="OrthoDB" id="9763101at2"/>
<accession>A0A3N4GER8</accession>
<dbReference type="InterPro" id="IPR007801">
    <property type="entry name" value="MbnB/TglH/ChrH"/>
</dbReference>